<reference evidence="7" key="1">
    <citation type="journal article" date="2019" name="Int. J. Syst. Evol. Microbiol.">
        <title>The Global Catalogue of Microorganisms (GCM) 10K type strain sequencing project: providing services to taxonomists for standard genome sequencing and annotation.</title>
        <authorList>
            <consortium name="The Broad Institute Genomics Platform"/>
            <consortium name="The Broad Institute Genome Sequencing Center for Infectious Disease"/>
            <person name="Wu L."/>
            <person name="Ma J."/>
        </authorList>
    </citation>
    <scope>NUCLEOTIDE SEQUENCE [LARGE SCALE GENOMIC DNA]</scope>
    <source>
        <strain evidence="7">JCM 17727</strain>
    </source>
</reference>
<organism evidence="6 7">
    <name type="scientific">Kangiella taiwanensis</name>
    <dbReference type="NCBI Taxonomy" id="1079179"/>
    <lineage>
        <taxon>Bacteria</taxon>
        <taxon>Pseudomonadati</taxon>
        <taxon>Pseudomonadota</taxon>
        <taxon>Gammaproteobacteria</taxon>
        <taxon>Kangiellales</taxon>
        <taxon>Kangiellaceae</taxon>
        <taxon>Kangiella</taxon>
    </lineage>
</organism>
<gene>
    <name evidence="6" type="ORF">GCM10023150_21760</name>
</gene>
<evidence type="ECO:0000259" key="4">
    <source>
        <dbReference type="Pfam" id="PF07804"/>
    </source>
</evidence>
<dbReference type="InterPro" id="IPR052028">
    <property type="entry name" value="HipA_Ser/Thr_kinase"/>
</dbReference>
<accession>A0ABP8I8K4</accession>
<evidence type="ECO:0000256" key="3">
    <source>
        <dbReference type="ARBA" id="ARBA00022777"/>
    </source>
</evidence>
<dbReference type="Pfam" id="PF07804">
    <property type="entry name" value="HipA_C"/>
    <property type="match status" value="1"/>
</dbReference>
<comment type="caution">
    <text evidence="6">The sequence shown here is derived from an EMBL/GenBank/DDBJ whole genome shotgun (WGS) entry which is preliminary data.</text>
</comment>
<keyword evidence="7" id="KW-1185">Reference proteome</keyword>
<evidence type="ECO:0000313" key="7">
    <source>
        <dbReference type="Proteomes" id="UP001501294"/>
    </source>
</evidence>
<keyword evidence="2" id="KW-0808">Transferase</keyword>
<feature type="domain" description="HipA N-terminal subdomain 1" evidence="5">
    <location>
        <begin position="19"/>
        <end position="112"/>
    </location>
</feature>
<evidence type="ECO:0000313" key="6">
    <source>
        <dbReference type="EMBL" id="GAA4353281.1"/>
    </source>
</evidence>
<dbReference type="Pfam" id="PF13657">
    <property type="entry name" value="Couple_hipA"/>
    <property type="match status" value="1"/>
</dbReference>
<comment type="similarity">
    <text evidence="1">Belongs to the HipA Ser/Thr kinase family.</text>
</comment>
<dbReference type="Gene3D" id="1.10.1070.20">
    <property type="match status" value="1"/>
</dbReference>
<dbReference type="InterPro" id="IPR017508">
    <property type="entry name" value="HipA_N1"/>
</dbReference>
<evidence type="ECO:0000256" key="2">
    <source>
        <dbReference type="ARBA" id="ARBA00022679"/>
    </source>
</evidence>
<dbReference type="InterPro" id="IPR012893">
    <property type="entry name" value="HipA-like_C"/>
</dbReference>
<keyword evidence="3" id="KW-0418">Kinase</keyword>
<proteinExistence type="inferred from homology"/>
<dbReference type="EMBL" id="BAABFU010000003">
    <property type="protein sequence ID" value="GAA4353281.1"/>
    <property type="molecule type" value="Genomic_DNA"/>
</dbReference>
<dbReference type="PANTHER" id="PTHR37419:SF8">
    <property type="entry name" value="TOXIN YJJJ"/>
    <property type="match status" value="1"/>
</dbReference>
<evidence type="ECO:0000256" key="1">
    <source>
        <dbReference type="ARBA" id="ARBA00010164"/>
    </source>
</evidence>
<protein>
    <submittedName>
        <fullName evidence="6">Type II toxin-antitoxin system HipA family toxin</fullName>
    </submittedName>
</protein>
<evidence type="ECO:0000259" key="5">
    <source>
        <dbReference type="Pfam" id="PF13657"/>
    </source>
</evidence>
<sequence>MINKVYAFIEGLEGTPLLCGELVLNKDKTTSFTYSDNYLSHPNTFPLDPLNLPLGNNVCHSDTANSTFGVFTDAGADSWGKKLLHNIYSKQPQNILEYLLAYSGTGVGCLRFSLSRNSVKSRLYQNKLKDIPQILTAKNDALSGESLSKPSSNILSKGIGIGGARPKSVLTIDDIDYIAKFQRIDDKFNNVRAEHATMSLLQKITGNVAQTHIVESLSEEILLVKRFDLEYGRPTHHFISGHSIINMNKVKESMATNRYSYGFLAEFILKYGAEPERDAEELYKRMVFNVLIGNTDDHPRNHAFLYSFEKKNWRLSPAYDVLPILSRGQHGLGIGQKGRVGSIYNLLSQHFRFSLDKIYAHDIVTSIQKAV</sequence>
<feature type="domain" description="HipA-like C-terminal" evidence="4">
    <location>
        <begin position="160"/>
        <end position="367"/>
    </location>
</feature>
<dbReference type="PANTHER" id="PTHR37419">
    <property type="entry name" value="SERINE/THREONINE-PROTEIN KINASE TOXIN HIPA"/>
    <property type="match status" value="1"/>
</dbReference>
<dbReference type="Proteomes" id="UP001501294">
    <property type="component" value="Unassembled WGS sequence"/>
</dbReference>
<name>A0ABP8I8K4_9GAMM</name>